<reference evidence="2" key="1">
    <citation type="submission" date="2022-11" db="UniProtKB">
        <authorList>
            <consortium name="WormBaseParasite"/>
        </authorList>
    </citation>
    <scope>IDENTIFICATION</scope>
</reference>
<dbReference type="WBParaSite" id="sdigi.contig23.g1943.t1">
    <property type="protein sequence ID" value="sdigi.contig23.g1943.t1"/>
    <property type="gene ID" value="sdigi.contig23.g1943"/>
</dbReference>
<organism evidence="1 2">
    <name type="scientific">Setaria digitata</name>
    <dbReference type="NCBI Taxonomy" id="48799"/>
    <lineage>
        <taxon>Eukaryota</taxon>
        <taxon>Metazoa</taxon>
        <taxon>Ecdysozoa</taxon>
        <taxon>Nematoda</taxon>
        <taxon>Chromadorea</taxon>
        <taxon>Rhabditida</taxon>
        <taxon>Spirurina</taxon>
        <taxon>Spiruromorpha</taxon>
        <taxon>Filarioidea</taxon>
        <taxon>Setariidae</taxon>
        <taxon>Setaria</taxon>
    </lineage>
</organism>
<keyword evidence="1" id="KW-1185">Reference proteome</keyword>
<proteinExistence type="predicted"/>
<dbReference type="Proteomes" id="UP000887581">
    <property type="component" value="Unplaced"/>
</dbReference>
<evidence type="ECO:0000313" key="1">
    <source>
        <dbReference type="Proteomes" id="UP000887581"/>
    </source>
</evidence>
<sequence length="198" mass="22391">MKRRDIRKKIRRCLGKKNISLAKKICNRSLRYAVLPRAAPFLCTKCGFATIMLKRIEEHVCMKKNSSVNDLERDIKVAQMGVRSRCKDAMGVLERLPNPQSIRLPKFRILENEPVIGMCGITSLNLSSHDSSKAEIPVACCSSDENSSSRQIVEKSFYCIESEVAFPNYEDFKRDHCTPSPGISSAKARYNLNKNNCS</sequence>
<evidence type="ECO:0000313" key="2">
    <source>
        <dbReference type="WBParaSite" id="sdigi.contig23.g1943.t1"/>
    </source>
</evidence>
<protein>
    <submittedName>
        <fullName evidence="2">Uncharacterized protein</fullName>
    </submittedName>
</protein>
<name>A0A915PSN7_9BILA</name>
<accession>A0A915PSN7</accession>
<dbReference type="AlphaFoldDB" id="A0A915PSN7"/>